<protein>
    <recommendedName>
        <fullName evidence="1">F-box associated beta-propeller type 1 domain-containing protein</fullName>
    </recommendedName>
</protein>
<gene>
    <name evidence="2" type="ORF">V6N11_017825</name>
</gene>
<dbReference type="InterPro" id="IPR017451">
    <property type="entry name" value="F-box-assoc_interact_dom"/>
</dbReference>
<dbReference type="PANTHER" id="PTHR47318">
    <property type="entry name" value="PEPTIDYL-PROLYL CIS-TRANS ISOMERASE CYP37, CHLOROPLASTIC"/>
    <property type="match status" value="1"/>
</dbReference>
<evidence type="ECO:0000259" key="1">
    <source>
        <dbReference type="Pfam" id="PF07734"/>
    </source>
</evidence>
<dbReference type="Proteomes" id="UP001396334">
    <property type="component" value="Unassembled WGS sequence"/>
</dbReference>
<name>A0ABR2T6I0_9ROSI</name>
<dbReference type="NCBIfam" id="TIGR01640">
    <property type="entry name" value="F_box_assoc_1"/>
    <property type="match status" value="1"/>
</dbReference>
<sequence length="467" mass="52707">MSVSSIDVHGLILLSCRLDVTTRAARKFSCGFLASIMVSQTPRVIQERNNFECNHVILRLTLRSHANTRAIEACPEVVIFVTQQCLKYPRLTGRAVVQLTIEKGDDEVGGEPRKMTFRYVKPDIVLVNGVVISHFADGTKLSCINQAIISKNDTGKNGYSVLLEIMPSGQFEPLYKTTLSALHRELSVLPLSVYGVVSMAHSDVFEEYSSPYQIFFCLYDKRNVKISNVVYLNVGFGFDPRTNGYKLLIVVVCKCGGSIEPYLLSLNGNCWKKVTANSPNSFFGSKDMTFVNGVVHWLGFRGRKKFGYNYVILGFDMTAEGFFEMKLPESLFGFCHDDLSIMKYGESSIVVTTHSTTVELHELWIMKEYGVVHSWAKLLTLHRIDCYAWIPRVLGFRKNGEVLLRVDDEKIASLDLNYQQMEAPLYFKCQQMELYGVEVRGDLQSVNSYVESLELLDKAVNVRSDSA</sequence>
<evidence type="ECO:0000313" key="3">
    <source>
        <dbReference type="Proteomes" id="UP001396334"/>
    </source>
</evidence>
<dbReference type="EMBL" id="JBBPBN010000008">
    <property type="protein sequence ID" value="KAK9032782.1"/>
    <property type="molecule type" value="Genomic_DNA"/>
</dbReference>
<dbReference type="InterPro" id="IPR044259">
    <property type="entry name" value="CYP37-like"/>
</dbReference>
<proteinExistence type="predicted"/>
<accession>A0ABR2T6I0</accession>
<evidence type="ECO:0000313" key="2">
    <source>
        <dbReference type="EMBL" id="KAK9032782.1"/>
    </source>
</evidence>
<dbReference type="InterPro" id="IPR006527">
    <property type="entry name" value="F-box-assoc_dom_typ1"/>
</dbReference>
<dbReference type="PANTHER" id="PTHR47318:SF1">
    <property type="entry name" value="PEPTIDYL-PROLYL CIS-TRANS ISOMERASE CYP37, CHLOROPLASTIC"/>
    <property type="match status" value="1"/>
</dbReference>
<feature type="domain" description="F-box associated beta-propeller type 1" evidence="1">
    <location>
        <begin position="232"/>
        <end position="453"/>
    </location>
</feature>
<reference evidence="2 3" key="1">
    <citation type="journal article" date="2024" name="G3 (Bethesda)">
        <title>Genome assembly of Hibiscus sabdariffa L. provides insights into metabolisms of medicinal natural products.</title>
        <authorList>
            <person name="Kim T."/>
        </authorList>
    </citation>
    <scope>NUCLEOTIDE SEQUENCE [LARGE SCALE GENOMIC DNA]</scope>
    <source>
        <strain evidence="2">TK-2024</strain>
        <tissue evidence="2">Old leaves</tissue>
    </source>
</reference>
<dbReference type="Pfam" id="PF07734">
    <property type="entry name" value="FBA_1"/>
    <property type="match status" value="1"/>
</dbReference>
<organism evidence="2 3">
    <name type="scientific">Hibiscus sabdariffa</name>
    <name type="common">roselle</name>
    <dbReference type="NCBI Taxonomy" id="183260"/>
    <lineage>
        <taxon>Eukaryota</taxon>
        <taxon>Viridiplantae</taxon>
        <taxon>Streptophyta</taxon>
        <taxon>Embryophyta</taxon>
        <taxon>Tracheophyta</taxon>
        <taxon>Spermatophyta</taxon>
        <taxon>Magnoliopsida</taxon>
        <taxon>eudicotyledons</taxon>
        <taxon>Gunneridae</taxon>
        <taxon>Pentapetalae</taxon>
        <taxon>rosids</taxon>
        <taxon>malvids</taxon>
        <taxon>Malvales</taxon>
        <taxon>Malvaceae</taxon>
        <taxon>Malvoideae</taxon>
        <taxon>Hibiscus</taxon>
    </lineage>
</organism>
<comment type="caution">
    <text evidence="2">The sequence shown here is derived from an EMBL/GenBank/DDBJ whole genome shotgun (WGS) entry which is preliminary data.</text>
</comment>
<keyword evidence="3" id="KW-1185">Reference proteome</keyword>